<evidence type="ECO:0000313" key="2">
    <source>
        <dbReference type="Proteomes" id="UP000020077"/>
    </source>
</evidence>
<protein>
    <submittedName>
        <fullName evidence="1">Uncharacterized protein</fullName>
    </submittedName>
</protein>
<proteinExistence type="predicted"/>
<comment type="caution">
    <text evidence="1">The sequence shown here is derived from an EMBL/GenBank/DDBJ whole genome shotgun (WGS) entry which is preliminary data.</text>
</comment>
<gene>
    <name evidence="1" type="ORF">AW09_003486</name>
</gene>
<sequence length="75" mass="8350">MASADNWSQALRCTGSMARALTVRMPWMVSTSSAWRTPSALLSRSRRLRKVGSKMVMMRAMMRANPSTISASLKE</sequence>
<dbReference type="Proteomes" id="UP000020077">
    <property type="component" value="Unassembled WGS sequence"/>
</dbReference>
<dbReference type="AlphaFoldDB" id="A0A080LUN1"/>
<organism evidence="1 2">
    <name type="scientific">Candidatus Accumulibacter phosphatis</name>
    <dbReference type="NCBI Taxonomy" id="327160"/>
    <lineage>
        <taxon>Bacteria</taxon>
        <taxon>Pseudomonadati</taxon>
        <taxon>Pseudomonadota</taxon>
        <taxon>Betaproteobacteria</taxon>
        <taxon>Candidatus Accumulibacter</taxon>
    </lineage>
</organism>
<accession>A0A080LUN1</accession>
<name>A0A080LUN1_9PROT</name>
<evidence type="ECO:0000313" key="1">
    <source>
        <dbReference type="EMBL" id="KFB71370.1"/>
    </source>
</evidence>
<dbReference type="EMBL" id="JDVG02000553">
    <property type="protein sequence ID" value="KFB71370.1"/>
    <property type="molecule type" value="Genomic_DNA"/>
</dbReference>
<reference evidence="1 2" key="1">
    <citation type="submission" date="2014-02" db="EMBL/GenBank/DDBJ databases">
        <title>Expanding our view of genomic diversity in Candidatus Accumulibacter clades.</title>
        <authorList>
            <person name="Skennerton C.T."/>
            <person name="Barr J.J."/>
            <person name="Slater F.R."/>
            <person name="Bond P.L."/>
            <person name="Tyson G.W."/>
        </authorList>
    </citation>
    <scope>NUCLEOTIDE SEQUENCE [LARGE SCALE GENOMIC DNA]</scope>
    <source>
        <strain evidence="2">BA-91</strain>
    </source>
</reference>